<dbReference type="InterPro" id="IPR036511">
    <property type="entry name" value="TGT-like_sf"/>
</dbReference>
<dbReference type="GO" id="GO:0006400">
    <property type="term" value="P:tRNA modification"/>
    <property type="evidence" value="ECO:0007669"/>
    <property type="project" value="InterPro"/>
</dbReference>
<name>G3A2B3_9RALS</name>
<sequence length="326" mass="35813">MAVERPAQLSIGVRSLPLPVYFPSVSSIKTSLRPQDYLQFLSSLVGLNGQFLVSAFDLANIEDPTSAGERLAVSRQAGAIILMDSGNYESYWKDAQADWKQEHFHKALKDFPCDLAFGFDEQSPPNDHKEHVDLIAKRWLADQEAAGSCLIIPIVHATAAELPALCAAIAAETGVTMLAVAERKLGDGILERARAVRAIRSEMDKLGRYVALHLLGTGNPISIAIYSAMGADSFDGLEWCQTVVDHDTALLYHLSQADFFVGQTAWGDAELSFQARTLAHNLEFFEDWMGRLCDAASQGRVLDFCRLNLPIRVFQHCANDAGWSLS</sequence>
<accession>G3A2B3</accession>
<protein>
    <submittedName>
        <fullName evidence="1">Uncharacterized protein</fullName>
    </submittedName>
</protein>
<reference evidence="1" key="2">
    <citation type="submission" date="2011-04" db="EMBL/GenBank/DDBJ databases">
        <authorList>
            <person name="Genoscope - CEA"/>
        </authorList>
    </citation>
    <scope>NUCLEOTIDE SEQUENCE</scope>
    <source>
        <strain evidence="1">R24</strain>
    </source>
</reference>
<reference evidence="1" key="1">
    <citation type="journal article" date="2011" name="PLoS ONE">
        <title>Ralstonia syzygii, the Blood Disease Bacterium and some Asian R. solanacearum strains form a single genomic species despite divergent lifestyles.</title>
        <authorList>
            <person name="Remenant B."/>
            <person name="de Cambiaire J.C."/>
            <person name="Cellier G."/>
            <person name="Jacobs J.M."/>
            <person name="Mangenot S."/>
            <person name="Barbe V."/>
            <person name="Lajus A."/>
            <person name="Vallenet D."/>
            <person name="Medigue C."/>
            <person name="Fegan M."/>
            <person name="Allen C."/>
            <person name="Prior P."/>
        </authorList>
    </citation>
    <scope>NUCLEOTIDE SEQUENCE</scope>
    <source>
        <strain evidence="1">R24</strain>
    </source>
</reference>
<evidence type="ECO:0000313" key="1">
    <source>
        <dbReference type="EMBL" id="CCA85546.1"/>
    </source>
</evidence>
<gene>
    <name evidence="1" type="ORF">RALSY_20149</name>
</gene>
<proteinExistence type="predicted"/>
<dbReference type="SUPFAM" id="SSF51713">
    <property type="entry name" value="tRNA-guanine transglycosylase"/>
    <property type="match status" value="1"/>
</dbReference>
<dbReference type="EMBL" id="FR854087">
    <property type="protein sequence ID" value="CCA85546.1"/>
    <property type="molecule type" value="Genomic_DNA"/>
</dbReference>
<organism evidence="1">
    <name type="scientific">Ralstonia syzygii R24</name>
    <dbReference type="NCBI Taxonomy" id="907261"/>
    <lineage>
        <taxon>Bacteria</taxon>
        <taxon>Pseudomonadati</taxon>
        <taxon>Pseudomonadota</taxon>
        <taxon>Betaproteobacteria</taxon>
        <taxon>Burkholderiales</taxon>
        <taxon>Burkholderiaceae</taxon>
        <taxon>Ralstonia</taxon>
        <taxon>Ralstonia solanacearum species complex</taxon>
    </lineage>
</organism>
<dbReference type="Gene3D" id="3.20.20.105">
    <property type="entry name" value="Queuine tRNA-ribosyltransferase-like"/>
    <property type="match status" value="1"/>
</dbReference>
<dbReference type="AlphaFoldDB" id="G3A2B3"/>
<dbReference type="RefSeq" id="WP_197333316.1">
    <property type="nucleotide sequence ID" value="NZ_CP115944.1"/>
</dbReference>